<feature type="coiled-coil region" evidence="13">
    <location>
        <begin position="254"/>
        <end position="281"/>
    </location>
</feature>
<dbReference type="InterPro" id="IPR008268">
    <property type="entry name" value="Peptidase_S16_AS"/>
</dbReference>
<dbReference type="SMART" id="SM00464">
    <property type="entry name" value="LON"/>
    <property type="match status" value="1"/>
</dbReference>
<dbReference type="SUPFAM" id="SSF54211">
    <property type="entry name" value="Ribosomal protein S5 domain 2-like"/>
    <property type="match status" value="1"/>
</dbReference>
<keyword evidence="13" id="KW-0175">Coiled coil</keyword>
<dbReference type="PROSITE" id="PS01046">
    <property type="entry name" value="LON_SER"/>
    <property type="match status" value="1"/>
</dbReference>
<comment type="subcellular location">
    <subcellularLocation>
        <location evidence="1 9 10">Cytoplasm</location>
    </subcellularLocation>
</comment>
<evidence type="ECO:0000256" key="9">
    <source>
        <dbReference type="HAMAP-Rule" id="MF_01973"/>
    </source>
</evidence>
<dbReference type="Pfam" id="PF02190">
    <property type="entry name" value="LON_substr_bdg"/>
    <property type="match status" value="1"/>
</dbReference>
<keyword evidence="5 9" id="KW-0378">Hydrolase</keyword>
<proteinExistence type="evidence at transcript level"/>
<dbReference type="InterPro" id="IPR027065">
    <property type="entry name" value="Lon_Prtase"/>
</dbReference>
<dbReference type="PIRSF" id="PIRSF001174">
    <property type="entry name" value="Lon_proteas"/>
    <property type="match status" value="1"/>
</dbReference>
<dbReference type="InterPro" id="IPR046336">
    <property type="entry name" value="Lon_prtase_N_sf"/>
</dbReference>
<comment type="catalytic activity">
    <reaction evidence="9 10 11">
        <text>Hydrolysis of proteins in presence of ATP.</text>
        <dbReference type="EC" id="3.4.21.53"/>
    </reaction>
</comment>
<keyword evidence="7 9" id="KW-0067">ATP-binding</keyword>
<accession>A0ABN1CQF7</accession>
<comment type="function">
    <text evidence="9">ATP-dependent serine protease that mediates the selective degradation of mutant and abnormal proteins as well as certain short-lived regulatory proteins. Required for cellular homeostasis and for survival from DNA damage and developmental changes induced by stress. Degrades polypeptides processively to yield small peptide fragments that are 5 to 10 amino acids long. Binds to DNA in a double-stranded, site-specific manner.</text>
</comment>
<keyword evidence="6 9" id="KW-0720">Serine protease</keyword>
<comment type="subunit">
    <text evidence="9 10">Homohexamer. Organized in a ring with a central cavity.</text>
</comment>
<dbReference type="InterPro" id="IPR054594">
    <property type="entry name" value="Lon_lid"/>
</dbReference>
<dbReference type="EC" id="3.4.21.53" evidence="9 10"/>
<evidence type="ECO:0000256" key="13">
    <source>
        <dbReference type="SAM" id="Coils"/>
    </source>
</evidence>
<feature type="active site" evidence="9 11">
    <location>
        <position position="749"/>
    </location>
</feature>
<dbReference type="InterPro" id="IPR003959">
    <property type="entry name" value="ATPase_AAA_core"/>
</dbReference>
<dbReference type="Gene3D" id="1.20.58.1480">
    <property type="match status" value="1"/>
</dbReference>
<dbReference type="InterPro" id="IPR015947">
    <property type="entry name" value="PUA-like_sf"/>
</dbReference>
<dbReference type="Pfam" id="PF22667">
    <property type="entry name" value="Lon_lid"/>
    <property type="match status" value="1"/>
</dbReference>
<evidence type="ECO:0000256" key="12">
    <source>
        <dbReference type="RuleBase" id="RU000591"/>
    </source>
</evidence>
<dbReference type="Pfam" id="PF00004">
    <property type="entry name" value="AAA"/>
    <property type="match status" value="1"/>
</dbReference>
<dbReference type="RefSeq" id="WP_343928263.1">
    <property type="nucleotide sequence ID" value="NZ_BAAAEN010000022.1"/>
</dbReference>
<feature type="binding site" evidence="9">
    <location>
        <begin position="383"/>
        <end position="390"/>
    </location>
    <ligand>
        <name>ATP</name>
        <dbReference type="ChEBI" id="CHEBI:30616"/>
    </ligand>
</feature>
<dbReference type="InterPro" id="IPR020568">
    <property type="entry name" value="Ribosomal_Su5_D2-typ_SF"/>
</dbReference>
<reference evidence="17 18" key="1">
    <citation type="journal article" date="2019" name="Int. J. Syst. Evol. Microbiol.">
        <title>The Global Catalogue of Microorganisms (GCM) 10K type strain sequencing project: providing services to taxonomists for standard genome sequencing and annotation.</title>
        <authorList>
            <consortium name="The Broad Institute Genomics Platform"/>
            <consortium name="The Broad Institute Genome Sequencing Center for Infectious Disease"/>
            <person name="Wu L."/>
            <person name="Ma J."/>
        </authorList>
    </citation>
    <scope>NUCLEOTIDE SEQUENCE [LARGE SCALE GENOMIC DNA]</scope>
    <source>
        <strain evidence="17 18">JCM 14330</strain>
    </source>
</reference>
<evidence type="ECO:0000256" key="1">
    <source>
        <dbReference type="ARBA" id="ARBA00004496"/>
    </source>
</evidence>
<keyword evidence="2 9" id="KW-0963">Cytoplasm</keyword>
<evidence type="ECO:0000256" key="7">
    <source>
        <dbReference type="ARBA" id="ARBA00022840"/>
    </source>
</evidence>
<dbReference type="NCBIfam" id="TIGR00763">
    <property type="entry name" value="lon"/>
    <property type="match status" value="1"/>
</dbReference>
<dbReference type="SMART" id="SM00382">
    <property type="entry name" value="AAA"/>
    <property type="match status" value="1"/>
</dbReference>
<dbReference type="InterPro" id="IPR008269">
    <property type="entry name" value="Lon_proteolytic"/>
</dbReference>
<dbReference type="PROSITE" id="PS51786">
    <property type="entry name" value="LON_PROTEOLYTIC"/>
    <property type="match status" value="1"/>
</dbReference>
<evidence type="ECO:0000259" key="15">
    <source>
        <dbReference type="PROSITE" id="PS51786"/>
    </source>
</evidence>
<comment type="caution">
    <text evidence="17">The sequence shown here is derived from an EMBL/GenBank/DDBJ whole genome shotgun (WGS) entry which is preliminary data.</text>
</comment>
<dbReference type="PRINTS" id="PR00830">
    <property type="entry name" value="ENDOLAPTASE"/>
</dbReference>
<evidence type="ECO:0000259" key="16">
    <source>
        <dbReference type="PROSITE" id="PS51787"/>
    </source>
</evidence>
<feature type="domain" description="Lon N-terminal" evidence="16">
    <location>
        <begin position="38"/>
        <end position="231"/>
    </location>
</feature>
<evidence type="ECO:0000313" key="17">
    <source>
        <dbReference type="EMBL" id="GAA0522959.1"/>
    </source>
</evidence>
<evidence type="ECO:0000256" key="3">
    <source>
        <dbReference type="ARBA" id="ARBA00022670"/>
    </source>
</evidence>
<evidence type="ECO:0000256" key="10">
    <source>
        <dbReference type="PIRNR" id="PIRNR001174"/>
    </source>
</evidence>
<evidence type="ECO:0000256" key="4">
    <source>
        <dbReference type="ARBA" id="ARBA00022741"/>
    </source>
</evidence>
<dbReference type="InterPro" id="IPR003593">
    <property type="entry name" value="AAA+_ATPase"/>
</dbReference>
<comment type="similarity">
    <text evidence="9 10 11 12">Belongs to the peptidase S16 family.</text>
</comment>
<keyword evidence="18" id="KW-1185">Reference proteome</keyword>
<feature type="compositionally biased region" description="Low complexity" evidence="14">
    <location>
        <begin position="8"/>
        <end position="30"/>
    </location>
</feature>
<dbReference type="PANTHER" id="PTHR10046">
    <property type="entry name" value="ATP DEPENDENT LON PROTEASE FAMILY MEMBER"/>
    <property type="match status" value="1"/>
</dbReference>
<sequence>MANEFRDQQSGQERQEAQGAQPAGQGPAPSIALPSDALTLVPVRNLVLFPGLVAPISIGRDSTVRGAQEAARAGRQVGVVLQRDPEAEELGDGDLHPMGTVANVMRYVTTPDGTHHVICQGVQRFRIIELLQGYPFMVARVQRFEDPEIMTSDIEARLIQLKARALDILQLLPQAPAELAGSIQNMTSAPLLTDFIAGLMEIRPEEKQDVLETVDVVARADKVLALMMHQIEVLRISRDIDQQTKARFEDRQREVMLREQLKTIQQELGEAEGNSAELAELGERIAKAGMPEEAEKQARKELKRLEGIPEASGEYSMIRTYLDWLIELPWSVSTEDRIDIAEARRILDEDHYGLDKIKRRILEYLAVRKLNPTGKSPVLCFAGPPGVGKTSLGQSIAKATGRKFVRLSLGGVHDEAEIRGHRRTYIGALPGNVIQAIHKAGSNNCVMMLDEVDKLGASAQGDPAAALLEVLDPEQHDTFRDNYLGVPFDLSKVLFIATANVLDGIPGPLRDRMEVITLPGYTEEEKAQIARRYLVPRQLEANGLAPTQCEITDAAIHEVINGYTREAGVRNLEREIGSTFRHAAMSVAEGTAQHVRIDVDEVHAILGAPRFESEIAMRTGLAGVATGLAWTPVGGDILFIEASRTPGNGRLILTGQLGEVMRESVQAALTLLKGRAASLNVDPALFEHSDIHVHVPAGAIPKDGPSAGVAMFVALTSLMTNTPVPSDRAMTGEISLRGLVLPVGGIKEKVLAALRAGIKTVLLPARNRKDVDDIPEESRKQLQFIFLETVEDAIRAMGQAGKPGETTAD</sequence>
<dbReference type="SUPFAM" id="SSF52540">
    <property type="entry name" value="P-loop containing nucleoside triphosphate hydrolases"/>
    <property type="match status" value="1"/>
</dbReference>
<organism evidence="17 18">
    <name type="scientific">Pigmentiphaga daeguensis</name>
    <dbReference type="NCBI Taxonomy" id="414049"/>
    <lineage>
        <taxon>Bacteria</taxon>
        <taxon>Pseudomonadati</taxon>
        <taxon>Pseudomonadota</taxon>
        <taxon>Betaproteobacteria</taxon>
        <taxon>Burkholderiales</taxon>
        <taxon>Alcaligenaceae</taxon>
        <taxon>Pigmentiphaga</taxon>
    </lineage>
</organism>
<keyword evidence="3 9" id="KW-0645">Protease</keyword>
<evidence type="ECO:0000256" key="14">
    <source>
        <dbReference type="SAM" id="MobiDB-lite"/>
    </source>
</evidence>
<keyword evidence="4 9" id="KW-0547">Nucleotide-binding</keyword>
<evidence type="ECO:0000256" key="11">
    <source>
        <dbReference type="PROSITE-ProRule" id="PRU01122"/>
    </source>
</evidence>
<dbReference type="CDD" id="cd19500">
    <property type="entry name" value="RecA-like_Lon"/>
    <property type="match status" value="1"/>
</dbReference>
<dbReference type="PROSITE" id="PS51787">
    <property type="entry name" value="LON_N"/>
    <property type="match status" value="1"/>
</dbReference>
<dbReference type="Gene3D" id="1.10.8.60">
    <property type="match status" value="1"/>
</dbReference>
<dbReference type="Gene3D" id="3.40.50.300">
    <property type="entry name" value="P-loop containing nucleotide triphosphate hydrolases"/>
    <property type="match status" value="1"/>
</dbReference>
<dbReference type="InterPro" id="IPR014721">
    <property type="entry name" value="Ribsml_uS5_D2-typ_fold_subgr"/>
</dbReference>
<evidence type="ECO:0000256" key="5">
    <source>
        <dbReference type="ARBA" id="ARBA00022801"/>
    </source>
</evidence>
<dbReference type="HAMAP" id="MF_01973">
    <property type="entry name" value="lon_bact"/>
    <property type="match status" value="1"/>
</dbReference>
<evidence type="ECO:0000313" key="18">
    <source>
        <dbReference type="Proteomes" id="UP001501706"/>
    </source>
</evidence>
<dbReference type="InterPro" id="IPR027543">
    <property type="entry name" value="Lon_bac"/>
</dbReference>
<evidence type="ECO:0000256" key="8">
    <source>
        <dbReference type="ARBA" id="ARBA00023016"/>
    </source>
</evidence>
<dbReference type="Gene3D" id="3.30.230.10">
    <property type="match status" value="1"/>
</dbReference>
<dbReference type="Gene3D" id="1.20.5.5270">
    <property type="match status" value="1"/>
</dbReference>
<comment type="induction">
    <text evidence="9">By heat shock.</text>
</comment>
<feature type="active site" evidence="9 11">
    <location>
        <position position="706"/>
    </location>
</feature>
<gene>
    <name evidence="17" type="primary">lon_1</name>
    <name evidence="9" type="synonym">lon</name>
    <name evidence="17" type="ORF">GCM10009097_45610</name>
</gene>
<evidence type="ECO:0000256" key="2">
    <source>
        <dbReference type="ARBA" id="ARBA00022490"/>
    </source>
</evidence>
<dbReference type="EMBL" id="BAAAEN010000022">
    <property type="protein sequence ID" value="GAA0522959.1"/>
    <property type="molecule type" value="Genomic_DNA"/>
</dbReference>
<name>A0ABN1CQF7_9BURK</name>
<dbReference type="InterPro" id="IPR003111">
    <property type="entry name" value="Lon_prtase_N"/>
</dbReference>
<dbReference type="SUPFAM" id="SSF88697">
    <property type="entry name" value="PUA domain-like"/>
    <property type="match status" value="1"/>
</dbReference>
<dbReference type="InterPro" id="IPR004815">
    <property type="entry name" value="Lon_bac/euk-typ"/>
</dbReference>
<dbReference type="InterPro" id="IPR027417">
    <property type="entry name" value="P-loop_NTPase"/>
</dbReference>
<dbReference type="Proteomes" id="UP001501706">
    <property type="component" value="Unassembled WGS sequence"/>
</dbReference>
<dbReference type="Pfam" id="PF05362">
    <property type="entry name" value="Lon_C"/>
    <property type="match status" value="1"/>
</dbReference>
<keyword evidence="8 9" id="KW-0346">Stress response</keyword>
<protein>
    <recommendedName>
        <fullName evidence="9 10">Lon protease</fullName>
        <ecNumber evidence="9 10">3.4.21.53</ecNumber>
    </recommendedName>
    <alternativeName>
        <fullName evidence="9">ATP-dependent protease La</fullName>
    </alternativeName>
</protein>
<evidence type="ECO:0000256" key="6">
    <source>
        <dbReference type="ARBA" id="ARBA00022825"/>
    </source>
</evidence>
<dbReference type="Gene3D" id="2.30.130.40">
    <property type="entry name" value="LON domain-like"/>
    <property type="match status" value="1"/>
</dbReference>
<feature type="domain" description="Lon proteolytic" evidence="15">
    <location>
        <begin position="619"/>
        <end position="800"/>
    </location>
</feature>
<feature type="region of interest" description="Disordered" evidence="14">
    <location>
        <begin position="1"/>
        <end position="31"/>
    </location>
</feature>